<dbReference type="AlphaFoldDB" id="A0A1M5VYN5"/>
<organism evidence="5 6">
    <name type="scientific">Vibrio aerogenes CECT 7868</name>
    <dbReference type="NCBI Taxonomy" id="1216006"/>
    <lineage>
        <taxon>Bacteria</taxon>
        <taxon>Pseudomonadati</taxon>
        <taxon>Pseudomonadota</taxon>
        <taxon>Gammaproteobacteria</taxon>
        <taxon>Vibrionales</taxon>
        <taxon>Vibrionaceae</taxon>
        <taxon>Vibrio</taxon>
    </lineage>
</organism>
<dbReference type="Pfam" id="PF03781">
    <property type="entry name" value="FGE-sulfatase"/>
    <property type="match status" value="1"/>
</dbReference>
<dbReference type="PANTHER" id="PTHR23150:SF19">
    <property type="entry name" value="FORMYLGLYCINE-GENERATING ENZYME"/>
    <property type="match status" value="1"/>
</dbReference>
<feature type="coiled-coil region" evidence="1">
    <location>
        <begin position="53"/>
        <end position="101"/>
    </location>
</feature>
<dbReference type="InterPro" id="IPR051043">
    <property type="entry name" value="Sulfatase_Mod_Factor_Kinase"/>
</dbReference>
<dbReference type="EC" id="2.7.11.1" evidence="5"/>
<name>A0A1M5VYN5_9VIBR</name>
<feature type="chain" id="PRO_5012997130" evidence="2">
    <location>
        <begin position="23"/>
        <end position="613"/>
    </location>
</feature>
<dbReference type="InterPro" id="IPR042095">
    <property type="entry name" value="SUMF_sf"/>
</dbReference>
<evidence type="ECO:0000259" key="3">
    <source>
        <dbReference type="Pfam" id="PF03781"/>
    </source>
</evidence>
<evidence type="ECO:0000256" key="2">
    <source>
        <dbReference type="SAM" id="SignalP"/>
    </source>
</evidence>
<keyword evidence="6" id="KW-1185">Reference proteome</keyword>
<feature type="domain" description="PEGA" evidence="4">
    <location>
        <begin position="302"/>
        <end position="362"/>
    </location>
</feature>
<keyword evidence="5" id="KW-0418">Kinase</keyword>
<evidence type="ECO:0000259" key="4">
    <source>
        <dbReference type="Pfam" id="PF08308"/>
    </source>
</evidence>
<dbReference type="EMBL" id="FQXZ01000006">
    <property type="protein sequence ID" value="SHH80346.1"/>
    <property type="molecule type" value="Genomic_DNA"/>
</dbReference>
<keyword evidence="2" id="KW-0732">Signal</keyword>
<feature type="domain" description="Sulfatase-modifying factor enzyme-like" evidence="3">
    <location>
        <begin position="389"/>
        <end position="609"/>
    </location>
</feature>
<dbReference type="RefSeq" id="WP_073602340.1">
    <property type="nucleotide sequence ID" value="NZ_FQXZ01000006.1"/>
</dbReference>
<dbReference type="GO" id="GO:0120147">
    <property type="term" value="F:formylglycine-generating oxidase activity"/>
    <property type="evidence" value="ECO:0007669"/>
    <property type="project" value="TreeGrafter"/>
</dbReference>
<dbReference type="InterPro" id="IPR013229">
    <property type="entry name" value="PEGA"/>
</dbReference>
<dbReference type="STRING" id="1216006.VA7868_00559"/>
<dbReference type="Pfam" id="PF08308">
    <property type="entry name" value="PEGA"/>
    <property type="match status" value="1"/>
</dbReference>
<evidence type="ECO:0000313" key="6">
    <source>
        <dbReference type="Proteomes" id="UP000184608"/>
    </source>
</evidence>
<dbReference type="Gene3D" id="3.90.1580.10">
    <property type="entry name" value="paralog of FGE (formylglycine-generating enzyme)"/>
    <property type="match status" value="1"/>
</dbReference>
<dbReference type="SUPFAM" id="SSF56436">
    <property type="entry name" value="C-type lectin-like"/>
    <property type="match status" value="1"/>
</dbReference>
<dbReference type="Proteomes" id="UP000184608">
    <property type="component" value="Unassembled WGS sequence"/>
</dbReference>
<keyword evidence="1" id="KW-0175">Coiled coil</keyword>
<dbReference type="InterPro" id="IPR016187">
    <property type="entry name" value="CTDL_fold"/>
</dbReference>
<dbReference type="InterPro" id="IPR005532">
    <property type="entry name" value="SUMF_dom"/>
</dbReference>
<accession>A0A1M5VYN5</accession>
<protein>
    <submittedName>
        <fullName evidence="5">Serine/threonine-protein kinase pkn1</fullName>
        <ecNumber evidence="5">2.7.11.1</ecNumber>
    </submittedName>
</protein>
<reference evidence="5 6" key="1">
    <citation type="submission" date="2016-11" db="EMBL/GenBank/DDBJ databases">
        <authorList>
            <person name="Jaros S."/>
            <person name="Januszkiewicz K."/>
            <person name="Wedrychowicz H."/>
        </authorList>
    </citation>
    <scope>NUCLEOTIDE SEQUENCE [LARGE SCALE GENOMIC DNA]</scope>
    <source>
        <strain evidence="5 6">CECT 7868</strain>
    </source>
</reference>
<dbReference type="GO" id="GO:0004674">
    <property type="term" value="F:protein serine/threonine kinase activity"/>
    <property type="evidence" value="ECO:0007669"/>
    <property type="project" value="UniProtKB-EC"/>
</dbReference>
<feature type="signal peptide" evidence="2">
    <location>
        <begin position="1"/>
        <end position="22"/>
    </location>
</feature>
<proteinExistence type="predicted"/>
<gene>
    <name evidence="5" type="primary">pkn1</name>
    <name evidence="5" type="ORF">VA7868_00559</name>
</gene>
<dbReference type="PANTHER" id="PTHR23150">
    <property type="entry name" value="SULFATASE MODIFYING FACTOR 1, 2"/>
    <property type="match status" value="1"/>
</dbReference>
<keyword evidence="5" id="KW-0808">Transferase</keyword>
<evidence type="ECO:0000313" key="5">
    <source>
        <dbReference type="EMBL" id="SHH80346.1"/>
    </source>
</evidence>
<dbReference type="OrthoDB" id="9768004at2"/>
<sequence length="613" mass="69452">MRQGLKALLLTFSLGIAFSAHTYAEEKAPSNIKENPDSVMDIDDAIFSKNTELEKAEKTLRNQQLKVSNQHSELDRLTEQAREIDKVLNKTKKQLENAYQQMITNPKLDITKYQTAYQNAWSNHKQNQKTRYELEKALEEQEGLLKDQKTTAILLRKNISDLKQSKLRARAKRLNNELSLSGTQKVSFTNRCNPAMTIRQCEEQTTKLALQKAVKQFKSSLINQTTENETVQKYAHHAALNVHVLKHKVLQSGFNNASRYKTIVEAQLEARPSNTTICQLLNIGKQYCLFETDNNQQKEIAWFNLNIRSNIYDDHVTIDGISYGHTPLSLTLQEGLHQISVTKNGYIPYRTSFRLASDYSIRAVLQEERNQLKTGFRFADPLPENITGPELISITPGKFFIGEYASSQVILDHAFAISLTPVTVEMFKVFVKNTNYQSDAELMKTCTAMINNQMSPQSGHYWRNPGFKQSLDSPVVCVSVNDAKAFAGWLSKETGFTYRLPTEDEWEIAARAGTQTDYWWGNNFESGRANTGWGGTNWSNKSTSPVKSFSPNPLGLYDVVGNVWEWTNDPQGIAKGGAWSFSPKNATSFSRLFTAPSTAANYIGFRIVREIKE</sequence>
<evidence type="ECO:0000256" key="1">
    <source>
        <dbReference type="SAM" id="Coils"/>
    </source>
</evidence>